<dbReference type="EMBL" id="AB712291">
    <property type="protein sequence ID" value="BAM20870.1"/>
    <property type="molecule type" value="Genomic_DNA"/>
</dbReference>
<dbReference type="GeneID" id="13165341"/>
<dbReference type="RefSeq" id="YP_006488731.1">
    <property type="nucleotide sequence ID" value="NC_018086.1"/>
</dbReference>
<protein>
    <submittedName>
        <fullName evidence="1">Uncharacterized protein</fullName>
    </submittedName>
</protein>
<dbReference type="OrthoDB" id="12675at10239"/>
<organism evidence="1 2">
    <name type="scientific">Enterococcus phage BC611</name>
    <dbReference type="NCBI Taxonomy" id="1173135"/>
    <lineage>
        <taxon>Viruses</taxon>
        <taxon>Duplodnaviria</taxon>
        <taxon>Heunggongvirae</taxon>
        <taxon>Uroviricota</taxon>
        <taxon>Caudoviricetes</taxon>
        <taxon>Saphexavirus</taxon>
        <taxon>Saphexavirus BC611</taxon>
    </lineage>
</organism>
<proteinExistence type="predicted"/>
<evidence type="ECO:0000313" key="1">
    <source>
        <dbReference type="EMBL" id="BAM20870.1"/>
    </source>
</evidence>
<name>I4DSI0_9CAUD</name>
<dbReference type="KEGG" id="vg:13165341"/>
<accession>I4DSI0</accession>
<evidence type="ECO:0000313" key="2">
    <source>
        <dbReference type="Proteomes" id="UP000006172"/>
    </source>
</evidence>
<gene>
    <name evidence="1" type="primary">efb4</name>
</gene>
<reference evidence="1 2" key="1">
    <citation type="journal article" date="2012" name="J. Virol.">
        <title>Complete Genome Sequence of Bacteriophage BC-611 Specifically Infecting Enterococcus faecalis Strain NP-10011.</title>
        <authorList>
            <person name="Horiuchi T."/>
            <person name="Sakka M."/>
            <person name="Hayashi A."/>
            <person name="Shimada T."/>
            <person name="Kimura T."/>
            <person name="Sakka K."/>
        </authorList>
    </citation>
    <scope>NUCLEOTIDE SEQUENCE [LARGE SCALE GENOMIC DNA]</scope>
</reference>
<keyword evidence="2" id="KW-1185">Reference proteome</keyword>
<sequence>MFSRKYVKTLQEKNERLFEALENAQSVAARRGMEILSLKDSLEVEQEKVEYLTGVIKGLNEEARKASEESTPLTPEVICGMSTEDIQRFAEIFAEALRKEPENSSTYEYSKDNIRFSATFNGKTFSAPYRDTVANHIDNVMNLSWEGYREVVDTLQQLSDSMDGQDTTAGFKNSISVSVFSLRLEYSVTIKLSINKRAEWSII</sequence>
<dbReference type="Proteomes" id="UP000006172">
    <property type="component" value="Segment"/>
</dbReference>